<feature type="compositionally biased region" description="Polar residues" evidence="13">
    <location>
        <begin position="128"/>
        <end position="137"/>
    </location>
</feature>
<dbReference type="CDD" id="cd14077">
    <property type="entry name" value="STKc_Kin1_2"/>
    <property type="match status" value="1"/>
</dbReference>
<dbReference type="GO" id="GO:0106310">
    <property type="term" value="F:protein serine kinase activity"/>
    <property type="evidence" value="ECO:0007669"/>
    <property type="project" value="RHEA"/>
</dbReference>
<dbReference type="SUPFAM" id="SSF103243">
    <property type="entry name" value="KA1-like"/>
    <property type="match status" value="1"/>
</dbReference>
<evidence type="ECO:0000256" key="11">
    <source>
        <dbReference type="ARBA" id="ARBA00047899"/>
    </source>
</evidence>
<comment type="catalytic activity">
    <reaction evidence="12">
        <text>L-seryl-[protein] + ATP = O-phospho-L-seryl-[protein] + ADP + H(+)</text>
        <dbReference type="Rhea" id="RHEA:17989"/>
        <dbReference type="Rhea" id="RHEA-COMP:9863"/>
        <dbReference type="Rhea" id="RHEA-COMP:11604"/>
        <dbReference type="ChEBI" id="CHEBI:15378"/>
        <dbReference type="ChEBI" id="CHEBI:29999"/>
        <dbReference type="ChEBI" id="CHEBI:30616"/>
        <dbReference type="ChEBI" id="CHEBI:83421"/>
        <dbReference type="ChEBI" id="CHEBI:456216"/>
        <dbReference type="EC" id="2.7.11.1"/>
    </reaction>
</comment>
<feature type="domain" description="Protein kinase" evidence="14">
    <location>
        <begin position="151"/>
        <end position="428"/>
    </location>
</feature>
<evidence type="ECO:0000256" key="5">
    <source>
        <dbReference type="ARBA" id="ARBA00022527"/>
    </source>
</evidence>
<dbReference type="GO" id="GO:0071944">
    <property type="term" value="C:cell periphery"/>
    <property type="evidence" value="ECO:0007669"/>
    <property type="project" value="UniProtKB-ARBA"/>
</dbReference>
<dbReference type="GO" id="GO:0000226">
    <property type="term" value="P:microtubule cytoskeleton organization"/>
    <property type="evidence" value="ECO:0007669"/>
    <property type="project" value="TreeGrafter"/>
</dbReference>
<reference evidence="16" key="2">
    <citation type="submission" date="2004-01" db="EMBL/GenBank/DDBJ databases">
        <authorList>
            <person name="German Neurospora genome project"/>
        </authorList>
    </citation>
    <scope>NUCLEOTIDE SEQUENCE</scope>
</reference>
<feature type="compositionally biased region" description="Low complexity" evidence="13">
    <location>
        <begin position="83"/>
        <end position="113"/>
    </location>
</feature>
<dbReference type="VEuPathDB" id="FungiDB:NCU04747"/>
<dbReference type="PANTHER" id="PTHR24346:SF82">
    <property type="entry name" value="KP78A-RELATED"/>
    <property type="match status" value="1"/>
</dbReference>
<keyword evidence="8" id="KW-0547">Nucleotide-binding</keyword>
<evidence type="ECO:0000259" key="15">
    <source>
        <dbReference type="PROSITE" id="PS50032"/>
    </source>
</evidence>
<dbReference type="SUPFAM" id="SSF56112">
    <property type="entry name" value="Protein kinase-like (PK-like)"/>
    <property type="match status" value="1"/>
</dbReference>
<dbReference type="GO" id="GO:0004674">
    <property type="term" value="F:protein serine/threonine kinase activity"/>
    <property type="evidence" value="ECO:0007669"/>
    <property type="project" value="UniProtKB-KW"/>
</dbReference>
<dbReference type="InterPro" id="IPR008271">
    <property type="entry name" value="Ser/Thr_kinase_AS"/>
</dbReference>
<evidence type="ECO:0000256" key="7">
    <source>
        <dbReference type="ARBA" id="ARBA00022679"/>
    </source>
</evidence>
<dbReference type="FunFam" id="3.30.310.80:FF:000008">
    <property type="entry name" value="Non-specific serine/threonine protein kinase"/>
    <property type="match status" value="1"/>
</dbReference>
<dbReference type="EMBL" id="BX908811">
    <property type="protein sequence ID" value="CAF06131.1"/>
    <property type="molecule type" value="Genomic_DNA"/>
</dbReference>
<evidence type="ECO:0000256" key="6">
    <source>
        <dbReference type="ARBA" id="ARBA00022553"/>
    </source>
</evidence>
<dbReference type="InterPro" id="IPR028375">
    <property type="entry name" value="KA1/Ssp2_C"/>
</dbReference>
<evidence type="ECO:0000256" key="9">
    <source>
        <dbReference type="ARBA" id="ARBA00022777"/>
    </source>
</evidence>
<sequence>MATTLSSGAAAELPIRSQSVRTRRPPTTSRPEPPLPRSESTNRAEASRPHRRSSQRSASGATTAATTTTTTSTATSSRHHPHPSQQQQQYHHQQQPDMSAAAAAAAAPHGHASAGDDHRNGADAGVSTHRSATGTTKQRYRTVIPAPSGNYAFIKTIGQGSMGKVKLAKKEGTNELASQPIKCDISLVACKIIERVSPDDGRQSREEREKADAAREDRNAREAAIVSLLNHQYICGLRDNLRTRWHWYMLFEYVNGGQMLDYIISHGKLKEKQARKFARQIASAVDYCHRNSIVHRDLKIENILISKTGDIKIIDFGLSNLFSPEEDRKLKTYCGSLYFAAPELLQARPYTGPEVDVWSFGVVLFVLVCGKVPFDDQYMPALHQKIKKGAVDYPNWLSSECKHLISRMLVTDPKQRATMQEVMNHPWMLKGYNGPPDNYLPRREPLTLPLDPEVISQMTGFKFGPPEYITAELTKRIKSPKYQAAVRRLEKERERPEPIAKDAEKKRGFGFDFYKRRNSVTSKDTLTAASSEGLSLGDDPLNAFDPLISIYYLVREKLERERNHVYIDLQQPSKAQQPPPSSSQTVMPVPPSPVIRPKEKHSLADIVPPQPVHNAEPRSRQRTRSHSEDQPREPIQGGLLSPDMVPAKKESTAAGILRRLSTRDRRKEPPATASSTDGKPPLRGSMSMRAKSLGHARRESIQMRRAKREAEAAAAQQAQSQTTEPQRSYQSHHHSVREETDAELVDSDIRGETSGGSNERLEPEDPDLVKPVFLKGIFSVSTTSTKPLSEIRADIKRVLRVLGVEFNEIKGGFSCRHTPSINHAERQPTVMTEGGNEIEFEILIVKVPIVSLHGVQFKRLAGNTWQYKALAEQIVRELRL</sequence>
<feature type="compositionally biased region" description="Low complexity" evidence="13">
    <location>
        <begin position="16"/>
        <end position="30"/>
    </location>
</feature>
<evidence type="ECO:0000256" key="1">
    <source>
        <dbReference type="ARBA" id="ARBA00004496"/>
    </source>
</evidence>
<evidence type="ECO:0000256" key="12">
    <source>
        <dbReference type="ARBA" id="ARBA00048679"/>
    </source>
</evidence>
<comment type="subcellular location">
    <subcellularLocation>
        <location evidence="1">Cytoplasm</location>
    </subcellularLocation>
</comment>
<dbReference type="GO" id="GO:0005737">
    <property type="term" value="C:cytoplasm"/>
    <property type="evidence" value="ECO:0007669"/>
    <property type="project" value="UniProtKB-SubCell"/>
</dbReference>
<feature type="compositionally biased region" description="Low complexity" evidence="13">
    <location>
        <begin position="57"/>
        <end position="76"/>
    </location>
</feature>
<dbReference type="AlphaFoldDB" id="Q6M929"/>
<protein>
    <recommendedName>
        <fullName evidence="3">non-specific serine/threonine protein kinase</fullName>
        <ecNumber evidence="3">2.7.11.1</ecNumber>
    </recommendedName>
</protein>
<evidence type="ECO:0000256" key="8">
    <source>
        <dbReference type="ARBA" id="ARBA00022741"/>
    </source>
</evidence>
<reference evidence="16" key="1">
    <citation type="submission" date="2004-01" db="EMBL/GenBank/DDBJ databases">
        <authorList>
            <person name="Schulte U."/>
            <person name="Aign V."/>
            <person name="Hoheisel J."/>
            <person name="Brandt P."/>
            <person name="Fartmann B."/>
            <person name="Holland R."/>
            <person name="Nyakatura G."/>
            <person name="Mewes H.W."/>
            <person name="Mannhaupt G."/>
        </authorList>
    </citation>
    <scope>NUCLEOTIDE SEQUENCE</scope>
</reference>
<feature type="region of interest" description="Disordered" evidence="13">
    <location>
        <begin position="1"/>
        <end position="141"/>
    </location>
</feature>
<evidence type="ECO:0000256" key="4">
    <source>
        <dbReference type="ARBA" id="ARBA00022490"/>
    </source>
</evidence>
<evidence type="ECO:0000256" key="13">
    <source>
        <dbReference type="SAM" id="MobiDB-lite"/>
    </source>
</evidence>
<keyword evidence="6" id="KW-0597">Phosphoprotein</keyword>
<keyword evidence="4" id="KW-0963">Cytoplasm</keyword>
<dbReference type="SMART" id="SM00220">
    <property type="entry name" value="S_TKc"/>
    <property type="match status" value="1"/>
</dbReference>
<proteinExistence type="inferred from homology"/>
<dbReference type="PROSITE" id="PS00108">
    <property type="entry name" value="PROTEIN_KINASE_ST"/>
    <property type="match status" value="1"/>
</dbReference>
<feature type="compositionally biased region" description="Basic and acidic residues" evidence="13">
    <location>
        <begin position="615"/>
        <end position="632"/>
    </location>
</feature>
<dbReference type="Gene3D" id="1.10.510.10">
    <property type="entry name" value="Transferase(Phosphotransferase) domain 1"/>
    <property type="match status" value="1"/>
</dbReference>
<dbReference type="PROSITE" id="PS50032">
    <property type="entry name" value="KA1"/>
    <property type="match status" value="1"/>
</dbReference>
<feature type="region of interest" description="Disordered" evidence="13">
    <location>
        <begin position="570"/>
        <end position="766"/>
    </location>
</feature>
<evidence type="ECO:0000256" key="10">
    <source>
        <dbReference type="ARBA" id="ARBA00022840"/>
    </source>
</evidence>
<keyword evidence="7" id="KW-0808">Transferase</keyword>
<feature type="domain" description="KA1" evidence="15">
    <location>
        <begin position="831"/>
        <end position="880"/>
    </location>
</feature>
<comment type="catalytic activity">
    <reaction evidence="11">
        <text>L-threonyl-[protein] + ATP = O-phospho-L-threonyl-[protein] + ADP + H(+)</text>
        <dbReference type="Rhea" id="RHEA:46608"/>
        <dbReference type="Rhea" id="RHEA-COMP:11060"/>
        <dbReference type="Rhea" id="RHEA-COMP:11605"/>
        <dbReference type="ChEBI" id="CHEBI:15378"/>
        <dbReference type="ChEBI" id="CHEBI:30013"/>
        <dbReference type="ChEBI" id="CHEBI:30616"/>
        <dbReference type="ChEBI" id="CHEBI:61977"/>
        <dbReference type="ChEBI" id="CHEBI:456216"/>
        <dbReference type="EC" id="2.7.11.1"/>
    </reaction>
</comment>
<dbReference type="Pfam" id="PF02149">
    <property type="entry name" value="KA1"/>
    <property type="match status" value="1"/>
</dbReference>
<dbReference type="CDD" id="cd12121">
    <property type="entry name" value="MARK_C_like"/>
    <property type="match status" value="1"/>
</dbReference>
<dbReference type="PANTHER" id="PTHR24346">
    <property type="entry name" value="MAP/MICROTUBULE AFFINITY-REGULATING KINASE"/>
    <property type="match status" value="1"/>
</dbReference>
<dbReference type="EC" id="2.7.11.1" evidence="3"/>
<dbReference type="PROSITE" id="PS50011">
    <property type="entry name" value="PROTEIN_KINASE_DOM"/>
    <property type="match status" value="1"/>
</dbReference>
<evidence type="ECO:0000256" key="3">
    <source>
        <dbReference type="ARBA" id="ARBA00012513"/>
    </source>
</evidence>
<dbReference type="Gene3D" id="3.30.310.80">
    <property type="entry name" value="Kinase associated domain 1, KA1"/>
    <property type="match status" value="1"/>
</dbReference>
<keyword evidence="10" id="KW-0067">ATP-binding</keyword>
<dbReference type="InterPro" id="IPR011009">
    <property type="entry name" value="Kinase-like_dom_sf"/>
</dbReference>
<keyword evidence="9 16" id="KW-0418">Kinase</keyword>
<dbReference type="GO" id="GO:0005524">
    <property type="term" value="F:ATP binding"/>
    <property type="evidence" value="ECO:0007669"/>
    <property type="project" value="UniProtKB-KW"/>
</dbReference>
<keyword evidence="5" id="KW-0723">Serine/threonine-protein kinase</keyword>
<accession>Q6M929</accession>
<dbReference type="Pfam" id="PF00069">
    <property type="entry name" value="Pkinase"/>
    <property type="match status" value="1"/>
</dbReference>
<feature type="compositionally biased region" description="Low complexity" evidence="13">
    <location>
        <begin position="570"/>
        <end position="587"/>
    </location>
</feature>
<dbReference type="GO" id="GO:0035556">
    <property type="term" value="P:intracellular signal transduction"/>
    <property type="evidence" value="ECO:0007669"/>
    <property type="project" value="TreeGrafter"/>
</dbReference>
<organism evidence="16">
    <name type="scientific">Neurospora crassa</name>
    <dbReference type="NCBI Taxonomy" id="5141"/>
    <lineage>
        <taxon>Eukaryota</taxon>
        <taxon>Fungi</taxon>
        <taxon>Dikarya</taxon>
        <taxon>Ascomycota</taxon>
        <taxon>Pezizomycotina</taxon>
        <taxon>Sordariomycetes</taxon>
        <taxon>Sordariomycetidae</taxon>
        <taxon>Sordariales</taxon>
        <taxon>Sordariaceae</taxon>
        <taxon>Neurospora</taxon>
    </lineage>
</organism>
<evidence type="ECO:0000313" key="16">
    <source>
        <dbReference type="EMBL" id="CAF06131.1"/>
    </source>
</evidence>
<dbReference type="InterPro" id="IPR001772">
    <property type="entry name" value="KA1_dom"/>
</dbReference>
<feature type="compositionally biased region" description="Polar residues" evidence="13">
    <location>
        <begin position="720"/>
        <end position="729"/>
    </location>
</feature>
<comment type="similarity">
    <text evidence="2">Belongs to the protein kinase superfamily. CAMK Ser/Thr protein kinase family. NIM1 subfamily.</text>
</comment>
<dbReference type="InterPro" id="IPR000719">
    <property type="entry name" value="Prot_kinase_dom"/>
</dbReference>
<name>Q6M929_NEUCS</name>
<evidence type="ECO:0000259" key="14">
    <source>
        <dbReference type="PROSITE" id="PS50011"/>
    </source>
</evidence>
<dbReference type="FunFam" id="1.10.510.10:FF:000333">
    <property type="entry name" value="Non-specific serine/threonine protein kinase"/>
    <property type="match status" value="1"/>
</dbReference>
<evidence type="ECO:0000256" key="2">
    <source>
        <dbReference type="ARBA" id="ARBA00010791"/>
    </source>
</evidence>